<gene>
    <name evidence="2" type="ORF">H0A72_12335</name>
</gene>
<evidence type="ECO:0000313" key="2">
    <source>
        <dbReference type="EMBL" id="NYT50098.1"/>
    </source>
</evidence>
<organism evidence="2 3">
    <name type="scientific">Parapusillimonas granuli</name>
    <dbReference type="NCBI Taxonomy" id="380911"/>
    <lineage>
        <taxon>Bacteria</taxon>
        <taxon>Pseudomonadati</taxon>
        <taxon>Pseudomonadota</taxon>
        <taxon>Betaproteobacteria</taxon>
        <taxon>Burkholderiales</taxon>
        <taxon>Alcaligenaceae</taxon>
        <taxon>Parapusillimonas</taxon>
    </lineage>
</organism>
<reference evidence="2 3" key="1">
    <citation type="submission" date="2020-07" db="EMBL/GenBank/DDBJ databases">
        <title>Taxonomic revisions and descriptions of new bacterial species based on genomic comparisons in the high-G+C-content subgroup of the family Alcaligenaceae.</title>
        <authorList>
            <person name="Szabo A."/>
            <person name="Felfoldi T."/>
        </authorList>
    </citation>
    <scope>NUCLEOTIDE SEQUENCE [LARGE SCALE GENOMIC DNA]</scope>
    <source>
        <strain evidence="2 3">LMG 24012</strain>
    </source>
</reference>
<name>A0A853FYY1_9BURK</name>
<evidence type="ECO:0000313" key="3">
    <source>
        <dbReference type="Proteomes" id="UP000559809"/>
    </source>
</evidence>
<evidence type="ECO:0000256" key="1">
    <source>
        <dbReference type="SAM" id="Phobius"/>
    </source>
</evidence>
<dbReference type="RefSeq" id="WP_180155717.1">
    <property type="nucleotide sequence ID" value="NZ_JACCEM010000006.1"/>
</dbReference>
<keyword evidence="1" id="KW-0472">Membrane</keyword>
<dbReference type="AlphaFoldDB" id="A0A853FYY1"/>
<feature type="transmembrane region" description="Helical" evidence="1">
    <location>
        <begin position="38"/>
        <end position="62"/>
    </location>
</feature>
<sequence length="65" mass="7376">MKTWIVLLSMLAIAASWWWGKRRLASSQKNSSSLFRLIGRSLMAGALTYFFLISTALIYLTFTGK</sequence>
<comment type="caution">
    <text evidence="2">The sequence shown here is derived from an EMBL/GenBank/DDBJ whole genome shotgun (WGS) entry which is preliminary data.</text>
</comment>
<keyword evidence="1" id="KW-0812">Transmembrane</keyword>
<keyword evidence="3" id="KW-1185">Reference proteome</keyword>
<proteinExistence type="predicted"/>
<keyword evidence="1" id="KW-1133">Transmembrane helix</keyword>
<accession>A0A853FYY1</accession>
<protein>
    <submittedName>
        <fullName evidence="2">Uncharacterized protein</fullName>
    </submittedName>
</protein>
<dbReference type="Proteomes" id="UP000559809">
    <property type="component" value="Unassembled WGS sequence"/>
</dbReference>
<dbReference type="EMBL" id="JACCEM010000006">
    <property type="protein sequence ID" value="NYT50098.1"/>
    <property type="molecule type" value="Genomic_DNA"/>
</dbReference>